<evidence type="ECO:0000313" key="1">
    <source>
        <dbReference type="EMBL" id="CAG8812005.1"/>
    </source>
</evidence>
<proteinExistence type="predicted"/>
<comment type="caution">
    <text evidence="1">The sequence shown here is derived from an EMBL/GenBank/DDBJ whole genome shotgun (WGS) entry which is preliminary data.</text>
</comment>
<dbReference type="EMBL" id="CAJVQC010073104">
    <property type="protein sequence ID" value="CAG8812005.1"/>
    <property type="molecule type" value="Genomic_DNA"/>
</dbReference>
<evidence type="ECO:0000313" key="2">
    <source>
        <dbReference type="Proteomes" id="UP000789920"/>
    </source>
</evidence>
<dbReference type="Proteomes" id="UP000789920">
    <property type="component" value="Unassembled WGS sequence"/>
</dbReference>
<accession>A0ACA9RVK5</accession>
<organism evidence="1 2">
    <name type="scientific">Racocetra persica</name>
    <dbReference type="NCBI Taxonomy" id="160502"/>
    <lineage>
        <taxon>Eukaryota</taxon>
        <taxon>Fungi</taxon>
        <taxon>Fungi incertae sedis</taxon>
        <taxon>Mucoromycota</taxon>
        <taxon>Glomeromycotina</taxon>
        <taxon>Glomeromycetes</taxon>
        <taxon>Diversisporales</taxon>
        <taxon>Gigasporaceae</taxon>
        <taxon>Racocetra</taxon>
    </lineage>
</organism>
<reference evidence="1" key="1">
    <citation type="submission" date="2021-06" db="EMBL/GenBank/DDBJ databases">
        <authorList>
            <person name="Kallberg Y."/>
            <person name="Tangrot J."/>
            <person name="Rosling A."/>
        </authorList>
    </citation>
    <scope>NUCLEOTIDE SEQUENCE</scope>
    <source>
        <strain evidence="1">MA461A</strain>
    </source>
</reference>
<gene>
    <name evidence="1" type="ORF">RPERSI_LOCUS23438</name>
</gene>
<feature type="non-terminal residue" evidence="1">
    <location>
        <position position="1"/>
    </location>
</feature>
<sequence length="93" mass="10626">LVKHKAGLATLIPNSIIFHNAIYALKTVEDIQNQQHISLILYQLNHPEFDTSTFKIRIQQLQNVAATTQSILQYYNYIIAQPEHLSPSAQIIK</sequence>
<keyword evidence="2" id="KW-1185">Reference proteome</keyword>
<protein>
    <submittedName>
        <fullName evidence="1">12790_t:CDS:1</fullName>
    </submittedName>
</protein>
<name>A0ACA9RVK5_9GLOM</name>
<feature type="non-terminal residue" evidence="1">
    <location>
        <position position="93"/>
    </location>
</feature>